<dbReference type="SUPFAM" id="SSF48452">
    <property type="entry name" value="TPR-like"/>
    <property type="match status" value="1"/>
</dbReference>
<keyword evidence="3" id="KW-1185">Reference proteome</keyword>
<dbReference type="AlphaFoldDB" id="A0A916YY58"/>
<feature type="transmembrane region" description="Helical" evidence="1">
    <location>
        <begin position="16"/>
        <end position="37"/>
    </location>
</feature>
<evidence type="ECO:0000313" key="3">
    <source>
        <dbReference type="Proteomes" id="UP000609064"/>
    </source>
</evidence>
<feature type="transmembrane region" description="Helical" evidence="1">
    <location>
        <begin position="146"/>
        <end position="163"/>
    </location>
</feature>
<evidence type="ECO:0000256" key="1">
    <source>
        <dbReference type="SAM" id="Phobius"/>
    </source>
</evidence>
<reference evidence="2" key="2">
    <citation type="submission" date="2020-09" db="EMBL/GenBank/DDBJ databases">
        <authorList>
            <person name="Sun Q."/>
            <person name="Zhou Y."/>
        </authorList>
    </citation>
    <scope>NUCLEOTIDE SEQUENCE</scope>
    <source>
        <strain evidence="2">CGMCC 1.15958</strain>
    </source>
</reference>
<feature type="transmembrane region" description="Helical" evidence="1">
    <location>
        <begin position="342"/>
        <end position="360"/>
    </location>
</feature>
<accession>A0A916YY58</accession>
<evidence type="ECO:0000313" key="2">
    <source>
        <dbReference type="EMBL" id="GGD65357.1"/>
    </source>
</evidence>
<feature type="transmembrane region" description="Helical" evidence="1">
    <location>
        <begin position="92"/>
        <end position="112"/>
    </location>
</feature>
<dbReference type="InterPro" id="IPR011990">
    <property type="entry name" value="TPR-like_helical_dom_sf"/>
</dbReference>
<keyword evidence="1" id="KW-0812">Transmembrane</keyword>
<sequence>MQKLFFWRNWPKNERFSFVFILTILFTSILLLSFYWFKGLENVIHWDILSELDEIPAVLDTFSDGQLKFTINGNAYIVKERYLASMMDINLWANHAFAVLFILGLNLLLSAFSGMSRYWFLGGMVLLAGILITFHLEIVFNSVNQLPFLVAFGAFAGLAFYFNTFAPQINALKRFLAFLVLSVAAAALIGFTAKAANPSLAVFSYGLLSAIILSTIFILLVAHEISASLVWVVSNSGVKNRNHIPSFLAISSIYLLNVLLIYLEKSQYIDWNMISINPVALFGISMILGIWGFRDYSEQSNFFDFRSIGSWFYLGLAIITTATIGYAYATANDPLIEAFEDFISYAHVAMGLCFFFYVLINFTQPLQKGLEVHKVIYKPKFYELLLFRMAAAILVFMLISFKNYNNYFQTKAGYYNAIADYYTATEDFQAAETFYKEALHFDIRNHKSNYALASLALKNGDKENTGLFLKNALEKNASPFAYAGLSKVLQEKDMFFDALFTLREGVSKFPQNQQLLTNIAYLYEKTKVLDSTFYYLNLAKTNCSDCDLAESNLLAYQLKYGEKDSLYKSLKASNPKLGGDNRATKSMSLRANRAAADKILLVQATTNIELTKDSAINVSQFALLYNLSSFNNTMFPYSSKDLQNIQRKEVNNDFFEDLEFAISCRNYFSENKLEGLKQLAVLANDSTKHKPLYNQVAGMWFLQQGVYDKAVELLSKAGDVSSVEVLQKQNYQQTIADFQKAKAEELFKTALTKKADFDKVLQENPLNPYVLSKVADFYNNTLKKPNDAYNFVFRAAELNDTSAEIWKLYTLQSLRIGLTDYVADGLAKVQQLSSPADYQAFLSIYQAQKALMEKTKDGFE</sequence>
<feature type="transmembrane region" description="Helical" evidence="1">
    <location>
        <begin position="269"/>
        <end position="291"/>
    </location>
</feature>
<evidence type="ECO:0008006" key="4">
    <source>
        <dbReference type="Google" id="ProtNLM"/>
    </source>
</evidence>
<feature type="transmembrane region" description="Helical" evidence="1">
    <location>
        <begin position="244"/>
        <end position="263"/>
    </location>
</feature>
<feature type="transmembrane region" description="Helical" evidence="1">
    <location>
        <begin position="311"/>
        <end position="330"/>
    </location>
</feature>
<feature type="transmembrane region" description="Helical" evidence="1">
    <location>
        <begin position="381"/>
        <end position="401"/>
    </location>
</feature>
<comment type="caution">
    <text evidence="2">The sequence shown here is derived from an EMBL/GenBank/DDBJ whole genome shotgun (WGS) entry which is preliminary data.</text>
</comment>
<keyword evidence="1" id="KW-1133">Transmembrane helix</keyword>
<dbReference type="Gene3D" id="1.25.40.10">
    <property type="entry name" value="Tetratricopeptide repeat domain"/>
    <property type="match status" value="1"/>
</dbReference>
<keyword evidence="1" id="KW-0472">Membrane</keyword>
<protein>
    <recommendedName>
        <fullName evidence="4">Tetratricopeptide repeat protein</fullName>
    </recommendedName>
</protein>
<organism evidence="2 3">
    <name type="scientific">Emticicia aquatilis</name>
    <dbReference type="NCBI Taxonomy" id="1537369"/>
    <lineage>
        <taxon>Bacteria</taxon>
        <taxon>Pseudomonadati</taxon>
        <taxon>Bacteroidota</taxon>
        <taxon>Cytophagia</taxon>
        <taxon>Cytophagales</taxon>
        <taxon>Leadbetterellaceae</taxon>
        <taxon>Emticicia</taxon>
    </lineage>
</organism>
<dbReference type="EMBL" id="BMKK01000006">
    <property type="protein sequence ID" value="GGD65357.1"/>
    <property type="molecule type" value="Genomic_DNA"/>
</dbReference>
<reference evidence="2" key="1">
    <citation type="journal article" date="2014" name="Int. J. Syst. Evol. Microbiol.">
        <title>Complete genome sequence of Corynebacterium casei LMG S-19264T (=DSM 44701T), isolated from a smear-ripened cheese.</title>
        <authorList>
            <consortium name="US DOE Joint Genome Institute (JGI-PGF)"/>
            <person name="Walter F."/>
            <person name="Albersmeier A."/>
            <person name="Kalinowski J."/>
            <person name="Ruckert C."/>
        </authorList>
    </citation>
    <scope>NUCLEOTIDE SEQUENCE</scope>
    <source>
        <strain evidence="2">CGMCC 1.15958</strain>
    </source>
</reference>
<feature type="transmembrane region" description="Helical" evidence="1">
    <location>
        <begin position="119"/>
        <end position="140"/>
    </location>
</feature>
<dbReference type="RefSeq" id="WP_188767234.1">
    <property type="nucleotide sequence ID" value="NZ_BMKK01000006.1"/>
</dbReference>
<feature type="transmembrane region" description="Helical" evidence="1">
    <location>
        <begin position="175"/>
        <end position="193"/>
    </location>
</feature>
<dbReference type="Proteomes" id="UP000609064">
    <property type="component" value="Unassembled WGS sequence"/>
</dbReference>
<proteinExistence type="predicted"/>
<feature type="transmembrane region" description="Helical" evidence="1">
    <location>
        <begin position="205"/>
        <end position="232"/>
    </location>
</feature>
<name>A0A916YY58_9BACT</name>
<gene>
    <name evidence="2" type="ORF">GCM10011514_31780</name>
</gene>